<feature type="non-terminal residue" evidence="1">
    <location>
        <position position="145"/>
    </location>
</feature>
<reference evidence="1 2" key="1">
    <citation type="journal article" date="2020" name="Cell">
        <title>Large-Scale Comparative Analyses of Tick Genomes Elucidate Their Genetic Diversity and Vector Capacities.</title>
        <authorList>
            <consortium name="Tick Genome and Microbiome Consortium (TIGMIC)"/>
            <person name="Jia N."/>
            <person name="Wang J."/>
            <person name="Shi W."/>
            <person name="Du L."/>
            <person name="Sun Y."/>
            <person name="Zhan W."/>
            <person name="Jiang J.F."/>
            <person name="Wang Q."/>
            <person name="Zhang B."/>
            <person name="Ji P."/>
            <person name="Bell-Sakyi L."/>
            <person name="Cui X.M."/>
            <person name="Yuan T.T."/>
            <person name="Jiang B.G."/>
            <person name="Yang W.F."/>
            <person name="Lam T.T."/>
            <person name="Chang Q.C."/>
            <person name="Ding S.J."/>
            <person name="Wang X.J."/>
            <person name="Zhu J.G."/>
            <person name="Ruan X.D."/>
            <person name="Zhao L."/>
            <person name="Wei J.T."/>
            <person name="Ye R.Z."/>
            <person name="Que T.C."/>
            <person name="Du C.H."/>
            <person name="Zhou Y.H."/>
            <person name="Cheng J.X."/>
            <person name="Dai P.F."/>
            <person name="Guo W.B."/>
            <person name="Han X.H."/>
            <person name="Huang E.J."/>
            <person name="Li L.F."/>
            <person name="Wei W."/>
            <person name="Gao Y.C."/>
            <person name="Liu J.Z."/>
            <person name="Shao H.Z."/>
            <person name="Wang X."/>
            <person name="Wang C.C."/>
            <person name="Yang T.C."/>
            <person name="Huo Q.B."/>
            <person name="Li W."/>
            <person name="Chen H.Y."/>
            <person name="Chen S.E."/>
            <person name="Zhou L.G."/>
            <person name="Ni X.B."/>
            <person name="Tian J.H."/>
            <person name="Sheng Y."/>
            <person name="Liu T."/>
            <person name="Pan Y.S."/>
            <person name="Xia L.Y."/>
            <person name="Li J."/>
            <person name="Zhao F."/>
            <person name="Cao W.C."/>
        </authorList>
    </citation>
    <scope>NUCLEOTIDE SEQUENCE [LARGE SCALE GENOMIC DNA]</scope>
    <source>
        <strain evidence="1">Iper-2018</strain>
    </source>
</reference>
<dbReference type="EMBL" id="JABSTQ010010062">
    <property type="protein sequence ID" value="KAG0423717.1"/>
    <property type="molecule type" value="Genomic_DNA"/>
</dbReference>
<accession>A0AC60PRJ1</accession>
<proteinExistence type="predicted"/>
<comment type="caution">
    <text evidence="1">The sequence shown here is derived from an EMBL/GenBank/DDBJ whole genome shotgun (WGS) entry which is preliminary data.</text>
</comment>
<organism evidence="1 2">
    <name type="scientific">Ixodes persulcatus</name>
    <name type="common">Taiga tick</name>
    <dbReference type="NCBI Taxonomy" id="34615"/>
    <lineage>
        <taxon>Eukaryota</taxon>
        <taxon>Metazoa</taxon>
        <taxon>Ecdysozoa</taxon>
        <taxon>Arthropoda</taxon>
        <taxon>Chelicerata</taxon>
        <taxon>Arachnida</taxon>
        <taxon>Acari</taxon>
        <taxon>Parasitiformes</taxon>
        <taxon>Ixodida</taxon>
        <taxon>Ixodoidea</taxon>
        <taxon>Ixodidae</taxon>
        <taxon>Ixodinae</taxon>
        <taxon>Ixodes</taxon>
    </lineage>
</organism>
<sequence length="145" mass="15838">MSPVSKLINHGEQSFVAESSPPPLPRARVRPPGEKFGKDASDVFEAGRKGGRPRTLAREARPARETPTRPPLAGCQLRSWSSYVSESPRCQLWSSGRTFASRVRLAAGTLIKGSLRSARFFRIAWSQFSSRAEACSRSVGADYGS</sequence>
<protein>
    <submittedName>
        <fullName evidence="1">Uncharacterized protein</fullName>
    </submittedName>
</protein>
<dbReference type="Proteomes" id="UP000805193">
    <property type="component" value="Unassembled WGS sequence"/>
</dbReference>
<evidence type="ECO:0000313" key="2">
    <source>
        <dbReference type="Proteomes" id="UP000805193"/>
    </source>
</evidence>
<evidence type="ECO:0000313" key="1">
    <source>
        <dbReference type="EMBL" id="KAG0423717.1"/>
    </source>
</evidence>
<name>A0AC60PRJ1_IXOPE</name>
<keyword evidence="2" id="KW-1185">Reference proteome</keyword>
<gene>
    <name evidence="1" type="ORF">HPB47_000503</name>
</gene>